<keyword evidence="12" id="KW-1185">Reference proteome</keyword>
<keyword evidence="7" id="KW-0966">Cell projection</keyword>
<comment type="caution">
    <text evidence="11">The sequence shown here is derived from an EMBL/GenBank/DDBJ whole genome shotgun (WGS) entry which is preliminary data.</text>
</comment>
<comment type="subcellular location">
    <subcellularLocation>
        <location evidence="1">Cytoplasm</location>
        <location evidence="1">Cytoskeleton</location>
        <location evidence="1">Cilium basal body</location>
    </subcellularLocation>
    <subcellularLocation>
        <location evidence="2">Cytoplasm</location>
        <location evidence="2">Cytoskeleton</location>
        <location evidence="2">Microtubule organizing center</location>
        <location evidence="2">Centrosome</location>
    </subcellularLocation>
</comment>
<evidence type="ECO:0000256" key="10">
    <source>
        <dbReference type="SAM" id="SignalP"/>
    </source>
</evidence>
<dbReference type="STRING" id="34508.A0A4U5PFS4"/>
<reference evidence="11 12" key="1">
    <citation type="journal article" date="2015" name="Genome Biol.">
        <title>Comparative genomics of Steinernema reveals deeply conserved gene regulatory networks.</title>
        <authorList>
            <person name="Dillman A.R."/>
            <person name="Macchietto M."/>
            <person name="Porter C.F."/>
            <person name="Rogers A."/>
            <person name="Williams B."/>
            <person name="Antoshechkin I."/>
            <person name="Lee M.M."/>
            <person name="Goodwin Z."/>
            <person name="Lu X."/>
            <person name="Lewis E.E."/>
            <person name="Goodrich-Blair H."/>
            <person name="Stock S.P."/>
            <person name="Adams B.J."/>
            <person name="Sternberg P.W."/>
            <person name="Mortazavi A."/>
        </authorList>
    </citation>
    <scope>NUCLEOTIDE SEQUENCE [LARGE SCALE GENOMIC DNA]</scope>
    <source>
        <strain evidence="11 12">ALL</strain>
    </source>
</reference>
<feature type="coiled-coil region" evidence="8">
    <location>
        <begin position="271"/>
        <end position="506"/>
    </location>
</feature>
<evidence type="ECO:0000313" key="12">
    <source>
        <dbReference type="Proteomes" id="UP000298663"/>
    </source>
</evidence>
<evidence type="ECO:0000256" key="8">
    <source>
        <dbReference type="SAM" id="Coils"/>
    </source>
</evidence>
<evidence type="ECO:0000256" key="2">
    <source>
        <dbReference type="ARBA" id="ARBA00004300"/>
    </source>
</evidence>
<dbReference type="EMBL" id="AZBU02000002">
    <property type="protein sequence ID" value="TKR95338.1"/>
    <property type="molecule type" value="Genomic_DNA"/>
</dbReference>
<evidence type="ECO:0000256" key="4">
    <source>
        <dbReference type="ARBA" id="ARBA00022794"/>
    </source>
</evidence>
<dbReference type="GO" id="GO:0030030">
    <property type="term" value="P:cell projection organization"/>
    <property type="evidence" value="ECO:0007669"/>
    <property type="project" value="UniProtKB-KW"/>
</dbReference>
<evidence type="ECO:0000256" key="3">
    <source>
        <dbReference type="ARBA" id="ARBA00022490"/>
    </source>
</evidence>
<protein>
    <submittedName>
        <fullName evidence="11">Uncharacterized protein</fullName>
    </submittedName>
</protein>
<keyword evidence="6" id="KW-0206">Cytoskeleton</keyword>
<evidence type="ECO:0000256" key="1">
    <source>
        <dbReference type="ARBA" id="ARBA00004120"/>
    </source>
</evidence>
<evidence type="ECO:0000256" key="9">
    <source>
        <dbReference type="SAM" id="MobiDB-lite"/>
    </source>
</evidence>
<reference evidence="11 12" key="2">
    <citation type="journal article" date="2019" name="G3 (Bethesda)">
        <title>Hybrid Assembly of the Genome of the Entomopathogenic Nematode Steinernema carpocapsae Identifies the X-Chromosome.</title>
        <authorList>
            <person name="Serra L."/>
            <person name="Macchietto M."/>
            <person name="Macias-Munoz A."/>
            <person name="McGill C.J."/>
            <person name="Rodriguez I.M."/>
            <person name="Rodriguez B."/>
            <person name="Murad R."/>
            <person name="Mortazavi A."/>
        </authorList>
    </citation>
    <scope>NUCLEOTIDE SEQUENCE [LARGE SCALE GENOMIC DNA]</scope>
    <source>
        <strain evidence="11 12">ALL</strain>
    </source>
</reference>
<feature type="signal peptide" evidence="10">
    <location>
        <begin position="1"/>
        <end position="29"/>
    </location>
</feature>
<dbReference type="PANTHER" id="PTHR18879:SF20">
    <property type="entry name" value="CENTROSOMAL PROTEIN OF 290 KDA"/>
    <property type="match status" value="1"/>
</dbReference>
<keyword evidence="10" id="KW-0732">Signal</keyword>
<organism evidence="11 12">
    <name type="scientific">Steinernema carpocapsae</name>
    <name type="common">Entomopathogenic nematode</name>
    <dbReference type="NCBI Taxonomy" id="34508"/>
    <lineage>
        <taxon>Eukaryota</taxon>
        <taxon>Metazoa</taxon>
        <taxon>Ecdysozoa</taxon>
        <taxon>Nematoda</taxon>
        <taxon>Chromadorea</taxon>
        <taxon>Rhabditida</taxon>
        <taxon>Tylenchina</taxon>
        <taxon>Panagrolaimomorpha</taxon>
        <taxon>Strongyloidoidea</taxon>
        <taxon>Steinernematidae</taxon>
        <taxon>Steinernema</taxon>
    </lineage>
</organism>
<sequence length="834" mass="95805">MATTTTVRPGSSGLCVTLLALGTPTMAAATATSPTGFLNFAHLQEIIENDPDNLDQINYWYGQLTEFELEGNENKREVDILFRALKWIMQYEHAMAEDLKEVAEREAAEIAEREENWEQEREILKEELSTLRERITSQAGMNVTSEAFRDEIDMLKEENAHLKALNRDRDRELVDERNRSEELATRVEALEKEKNLALNNVALLILTQFQKYFLGSPARRHHPRAEKKPGKHEGRVQQRRMGGPKAEAEERAGDQVELSASGRVTNVVAQNDQLRSEVDRLSVALEEATVLIQDSTDKYARIQLQLTDAEKTIAQLSADNEILNDQVREKTKQYQEATTKDELTSKEYETVLHKKDSQLERFQESVHSLQAELEELKALKALDRTEEKEAELEKLRIELVEATNMARMLFGKSSEAGTVDPAAEIRLRVLQLEKLLEDAQHDLKLKTEENEKLLENLEEKDSENIKIHGKLIQYRQTLFGPADTEIKRLEKQLEFRDTQIEKLTNKCSLLHVELAELHEFGRRPSLPEAEEEEDVREEDNSSSGVDSRSTENSLATILEPELPGVVVTEKISRIKKPRKIRREELDTFEASAMLISALNYEVMKLIQELEDKEKQMKELEHVCQEYDSSIGQIRTQMECVYKEYGVKSQESTLTEGIPSAEDEKFQKLEIEVIELRRLSESVRLGGGDLERRMAEATRRLIYLQIQNAQFSRRCQILDRLKVNSEDEKERMRSKLRTLMTVQSRQLNQINYENELNSIEIARLQNTVIHSVPQNVHDKVVADYKRLLSQTVIGMATKAEDTVDVEYSFNVAKLLDSGTTAEEMQAKIRQQKVSL</sequence>
<feature type="compositionally biased region" description="Basic and acidic residues" evidence="9">
    <location>
        <begin position="226"/>
        <end position="236"/>
    </location>
</feature>
<keyword evidence="3" id="KW-0963">Cytoplasm</keyword>
<gene>
    <name evidence="11" type="ORF">L596_009520</name>
</gene>
<feature type="compositionally biased region" description="Acidic residues" evidence="9">
    <location>
        <begin position="528"/>
        <end position="537"/>
    </location>
</feature>
<feature type="region of interest" description="Disordered" evidence="9">
    <location>
        <begin position="523"/>
        <end position="554"/>
    </location>
</feature>
<evidence type="ECO:0000256" key="7">
    <source>
        <dbReference type="ARBA" id="ARBA00023273"/>
    </source>
</evidence>
<proteinExistence type="predicted"/>
<keyword evidence="5 8" id="KW-0175">Coiled coil</keyword>
<evidence type="ECO:0000313" key="11">
    <source>
        <dbReference type="EMBL" id="TKR95338.1"/>
    </source>
</evidence>
<name>A0A4U5PFS4_STECR</name>
<dbReference type="GO" id="GO:0005813">
    <property type="term" value="C:centrosome"/>
    <property type="evidence" value="ECO:0007669"/>
    <property type="project" value="UniProtKB-SubCell"/>
</dbReference>
<dbReference type="OrthoDB" id="5864070at2759"/>
<dbReference type="Proteomes" id="UP000298663">
    <property type="component" value="Unassembled WGS sequence"/>
</dbReference>
<feature type="region of interest" description="Disordered" evidence="9">
    <location>
        <begin position="217"/>
        <end position="256"/>
    </location>
</feature>
<feature type="coiled-coil region" evidence="8">
    <location>
        <begin position="595"/>
        <end position="629"/>
    </location>
</feature>
<feature type="compositionally biased region" description="Polar residues" evidence="9">
    <location>
        <begin position="541"/>
        <end position="554"/>
    </location>
</feature>
<dbReference type="AlphaFoldDB" id="A0A4U5PFS4"/>
<evidence type="ECO:0000256" key="6">
    <source>
        <dbReference type="ARBA" id="ARBA00023212"/>
    </source>
</evidence>
<feature type="coiled-coil region" evidence="8">
    <location>
        <begin position="93"/>
        <end position="200"/>
    </location>
</feature>
<dbReference type="PANTHER" id="PTHR18879">
    <property type="entry name" value="CENTROSOMAL PROTEIN OF 290 KDA"/>
    <property type="match status" value="1"/>
</dbReference>
<dbReference type="InterPro" id="IPR026201">
    <property type="entry name" value="Cep290"/>
</dbReference>
<evidence type="ECO:0000256" key="5">
    <source>
        <dbReference type="ARBA" id="ARBA00023054"/>
    </source>
</evidence>
<accession>A0A4U5PFS4</accession>
<feature type="chain" id="PRO_5020222203" evidence="10">
    <location>
        <begin position="30"/>
        <end position="834"/>
    </location>
</feature>
<keyword evidence="4" id="KW-0970">Cilium biogenesis/degradation</keyword>